<protein>
    <submittedName>
        <fullName evidence="2">Helix-turn-helix transcriptional regulator</fullName>
    </submittedName>
</protein>
<dbReference type="RefSeq" id="WP_206559977.1">
    <property type="nucleotide sequence ID" value="NZ_JAFKCZ010000005.1"/>
</dbReference>
<organism evidence="2 3">
    <name type="scientific">Parahaliea mediterranea</name>
    <dbReference type="NCBI Taxonomy" id="651086"/>
    <lineage>
        <taxon>Bacteria</taxon>
        <taxon>Pseudomonadati</taxon>
        <taxon>Pseudomonadota</taxon>
        <taxon>Gammaproteobacteria</taxon>
        <taxon>Cellvibrionales</taxon>
        <taxon>Halieaceae</taxon>
        <taxon>Parahaliea</taxon>
    </lineage>
</organism>
<dbReference type="InterPro" id="IPR000792">
    <property type="entry name" value="Tscrpt_reg_LuxR_C"/>
</dbReference>
<evidence type="ECO:0000259" key="1">
    <source>
        <dbReference type="SMART" id="SM00421"/>
    </source>
</evidence>
<reference evidence="2" key="1">
    <citation type="submission" date="2021-02" db="EMBL/GenBank/DDBJ databases">
        <title>PHA producing bacteria isolated from coastal sediment in Guangdong, Shenzhen.</title>
        <authorList>
            <person name="Zheng W."/>
            <person name="Yu S."/>
            <person name="Huang Y."/>
        </authorList>
    </citation>
    <scope>NUCLEOTIDE SEQUENCE</scope>
    <source>
        <strain evidence="2">TN14-10</strain>
    </source>
</reference>
<comment type="caution">
    <text evidence="2">The sequence shown here is derived from an EMBL/GenBank/DDBJ whole genome shotgun (WGS) entry which is preliminary data.</text>
</comment>
<dbReference type="Gene3D" id="1.10.10.10">
    <property type="entry name" value="Winged helix-like DNA-binding domain superfamily/Winged helix DNA-binding domain"/>
    <property type="match status" value="1"/>
</dbReference>
<dbReference type="GO" id="GO:0003677">
    <property type="term" value="F:DNA binding"/>
    <property type="evidence" value="ECO:0007669"/>
    <property type="project" value="InterPro"/>
</dbReference>
<evidence type="ECO:0000313" key="2">
    <source>
        <dbReference type="EMBL" id="MBN7796533.1"/>
    </source>
</evidence>
<keyword evidence="3" id="KW-1185">Reference proteome</keyword>
<evidence type="ECO:0000313" key="3">
    <source>
        <dbReference type="Proteomes" id="UP000664303"/>
    </source>
</evidence>
<dbReference type="SMART" id="SM00421">
    <property type="entry name" value="HTH_LUXR"/>
    <property type="match status" value="1"/>
</dbReference>
<accession>A0A939IM06</accession>
<name>A0A939IM06_9GAMM</name>
<dbReference type="GO" id="GO:0006355">
    <property type="term" value="P:regulation of DNA-templated transcription"/>
    <property type="evidence" value="ECO:0007669"/>
    <property type="project" value="InterPro"/>
</dbReference>
<dbReference type="Pfam" id="PF00196">
    <property type="entry name" value="GerE"/>
    <property type="match status" value="1"/>
</dbReference>
<dbReference type="EMBL" id="JAFKCZ010000005">
    <property type="protein sequence ID" value="MBN7796533.1"/>
    <property type="molecule type" value="Genomic_DNA"/>
</dbReference>
<dbReference type="InterPro" id="IPR036388">
    <property type="entry name" value="WH-like_DNA-bd_sf"/>
</dbReference>
<dbReference type="InterPro" id="IPR016032">
    <property type="entry name" value="Sig_transdc_resp-reg_C-effctor"/>
</dbReference>
<dbReference type="Proteomes" id="UP000664303">
    <property type="component" value="Unassembled WGS sequence"/>
</dbReference>
<proteinExistence type="predicted"/>
<dbReference type="SUPFAM" id="SSF46894">
    <property type="entry name" value="C-terminal effector domain of the bipartite response regulators"/>
    <property type="match status" value="1"/>
</dbReference>
<sequence>MALWDALADYPAWEMDAALDHLLETLCGLVGAHDGYWVGAVRVDEPEAEDPYLGWRPLRVSYLSREPNSERISRRLSRAVQRGDNIDPIAVQIRYAGRFRVHTLRDIMPPAFFDSEHFDQVYRVRNINDTLFAVFPLNEDTEAYYGFHRTNGETYSQEDYQLVGTALRAIRWFHRQLFLSHGLLIAQTPLSPAHRRVLHRLLTRDSEATIAEKLELTPATVHTYVRDIYRGLGVRSRAALTALWLGCA</sequence>
<gene>
    <name evidence="2" type="ORF">JYP50_08020</name>
</gene>
<feature type="domain" description="HTH luxR-type" evidence="1">
    <location>
        <begin position="187"/>
        <end position="244"/>
    </location>
</feature>
<dbReference type="AlphaFoldDB" id="A0A939IM06"/>